<accession>G7I3V3</accession>
<proteinExistence type="predicted"/>
<protein>
    <submittedName>
        <fullName evidence="1 2">Uncharacterized protein</fullName>
    </submittedName>
</protein>
<dbReference type="EMBL" id="CM001217">
    <property type="protein sequence ID" value="AES61007.1"/>
    <property type="molecule type" value="Genomic_DNA"/>
</dbReference>
<dbReference type="AlphaFoldDB" id="G7I3V3"/>
<evidence type="ECO:0000313" key="3">
    <source>
        <dbReference type="Proteomes" id="UP000002051"/>
    </source>
</evidence>
<keyword evidence="3" id="KW-1185">Reference proteome</keyword>
<dbReference type="HOGENOM" id="CLU_2561707_0_0_1"/>
<dbReference type="Proteomes" id="UP000002051">
    <property type="component" value="Unassembled WGS sequence"/>
</dbReference>
<gene>
    <name evidence="1" type="ordered locus">MTR_1g074910</name>
</gene>
<name>G7I3V3_MEDTR</name>
<reference evidence="1 3" key="1">
    <citation type="journal article" date="2011" name="Nature">
        <title>The Medicago genome provides insight into the evolution of rhizobial symbioses.</title>
        <authorList>
            <person name="Young N.D."/>
            <person name="Debelle F."/>
            <person name="Oldroyd G.E."/>
            <person name="Geurts R."/>
            <person name="Cannon S.B."/>
            <person name="Udvardi M.K."/>
            <person name="Benedito V.A."/>
            <person name="Mayer K.F."/>
            <person name="Gouzy J."/>
            <person name="Schoof H."/>
            <person name="Van de Peer Y."/>
            <person name="Proost S."/>
            <person name="Cook D.R."/>
            <person name="Meyers B.C."/>
            <person name="Spannagl M."/>
            <person name="Cheung F."/>
            <person name="De Mita S."/>
            <person name="Krishnakumar V."/>
            <person name="Gundlach H."/>
            <person name="Zhou S."/>
            <person name="Mudge J."/>
            <person name="Bharti A.K."/>
            <person name="Murray J.D."/>
            <person name="Naoumkina M.A."/>
            <person name="Rosen B."/>
            <person name="Silverstein K.A."/>
            <person name="Tang H."/>
            <person name="Rombauts S."/>
            <person name="Zhao P.X."/>
            <person name="Zhou P."/>
            <person name="Barbe V."/>
            <person name="Bardou P."/>
            <person name="Bechner M."/>
            <person name="Bellec A."/>
            <person name="Berger A."/>
            <person name="Berges H."/>
            <person name="Bidwell S."/>
            <person name="Bisseling T."/>
            <person name="Choisne N."/>
            <person name="Couloux A."/>
            <person name="Denny R."/>
            <person name="Deshpande S."/>
            <person name="Dai X."/>
            <person name="Doyle J.J."/>
            <person name="Dudez A.M."/>
            <person name="Farmer A.D."/>
            <person name="Fouteau S."/>
            <person name="Franken C."/>
            <person name="Gibelin C."/>
            <person name="Gish J."/>
            <person name="Goldstein S."/>
            <person name="Gonzalez A.J."/>
            <person name="Green P.J."/>
            <person name="Hallab A."/>
            <person name="Hartog M."/>
            <person name="Hua A."/>
            <person name="Humphray S.J."/>
            <person name="Jeong D.H."/>
            <person name="Jing Y."/>
            <person name="Jocker A."/>
            <person name="Kenton S.M."/>
            <person name="Kim D.J."/>
            <person name="Klee K."/>
            <person name="Lai H."/>
            <person name="Lang C."/>
            <person name="Lin S."/>
            <person name="Macmil S.L."/>
            <person name="Magdelenat G."/>
            <person name="Matthews L."/>
            <person name="McCorrison J."/>
            <person name="Monaghan E.L."/>
            <person name="Mun J.H."/>
            <person name="Najar F.Z."/>
            <person name="Nicholson C."/>
            <person name="Noirot C."/>
            <person name="O'Bleness M."/>
            <person name="Paule C.R."/>
            <person name="Poulain J."/>
            <person name="Prion F."/>
            <person name="Qin B."/>
            <person name="Qu C."/>
            <person name="Retzel E.F."/>
            <person name="Riddle C."/>
            <person name="Sallet E."/>
            <person name="Samain S."/>
            <person name="Samson N."/>
            <person name="Sanders I."/>
            <person name="Saurat O."/>
            <person name="Scarpelli C."/>
            <person name="Schiex T."/>
            <person name="Segurens B."/>
            <person name="Severin A.J."/>
            <person name="Sherrier D.J."/>
            <person name="Shi R."/>
            <person name="Sims S."/>
            <person name="Singer S.R."/>
            <person name="Sinharoy S."/>
            <person name="Sterck L."/>
            <person name="Viollet A."/>
            <person name="Wang B.B."/>
            <person name="Wang K."/>
            <person name="Wang M."/>
            <person name="Wang X."/>
            <person name="Warfsmann J."/>
            <person name="Weissenbach J."/>
            <person name="White D.D."/>
            <person name="White J.D."/>
            <person name="Wiley G.B."/>
            <person name="Wincker P."/>
            <person name="Xing Y."/>
            <person name="Yang L."/>
            <person name="Yao Z."/>
            <person name="Ying F."/>
            <person name="Zhai J."/>
            <person name="Zhou L."/>
            <person name="Zuber A."/>
            <person name="Denarie J."/>
            <person name="Dixon R.A."/>
            <person name="May G.D."/>
            <person name="Schwartz D.C."/>
            <person name="Rogers J."/>
            <person name="Quetier F."/>
            <person name="Town C.D."/>
            <person name="Roe B.A."/>
        </authorList>
    </citation>
    <scope>NUCLEOTIDE SEQUENCE [LARGE SCALE GENOMIC DNA]</scope>
    <source>
        <strain evidence="1">A17</strain>
        <strain evidence="2 3">cv. Jemalong A17</strain>
    </source>
</reference>
<reference evidence="2" key="3">
    <citation type="submission" date="2015-04" db="UniProtKB">
        <authorList>
            <consortium name="EnsemblPlants"/>
        </authorList>
    </citation>
    <scope>IDENTIFICATION</scope>
    <source>
        <strain evidence="2">cv. Jemalong A17</strain>
    </source>
</reference>
<evidence type="ECO:0000313" key="2">
    <source>
        <dbReference type="EnsemblPlants" id="AES61007"/>
    </source>
</evidence>
<evidence type="ECO:0000313" key="1">
    <source>
        <dbReference type="EMBL" id="AES61007.1"/>
    </source>
</evidence>
<organism evidence="1 3">
    <name type="scientific">Medicago truncatula</name>
    <name type="common">Barrel medic</name>
    <name type="synonym">Medicago tribuloides</name>
    <dbReference type="NCBI Taxonomy" id="3880"/>
    <lineage>
        <taxon>Eukaryota</taxon>
        <taxon>Viridiplantae</taxon>
        <taxon>Streptophyta</taxon>
        <taxon>Embryophyta</taxon>
        <taxon>Tracheophyta</taxon>
        <taxon>Spermatophyta</taxon>
        <taxon>Magnoliopsida</taxon>
        <taxon>eudicotyledons</taxon>
        <taxon>Gunneridae</taxon>
        <taxon>Pentapetalae</taxon>
        <taxon>rosids</taxon>
        <taxon>fabids</taxon>
        <taxon>Fabales</taxon>
        <taxon>Fabaceae</taxon>
        <taxon>Papilionoideae</taxon>
        <taxon>50 kb inversion clade</taxon>
        <taxon>NPAAA clade</taxon>
        <taxon>Hologalegina</taxon>
        <taxon>IRL clade</taxon>
        <taxon>Trifolieae</taxon>
        <taxon>Medicago</taxon>
    </lineage>
</organism>
<dbReference type="EnsemblPlants" id="AES61007">
    <property type="protein sequence ID" value="AES61007"/>
    <property type="gene ID" value="MTR_1g074910"/>
</dbReference>
<reference evidence="1 3" key="2">
    <citation type="journal article" date="2014" name="BMC Genomics">
        <title>An improved genome release (version Mt4.0) for the model legume Medicago truncatula.</title>
        <authorList>
            <person name="Tang H."/>
            <person name="Krishnakumar V."/>
            <person name="Bidwell S."/>
            <person name="Rosen B."/>
            <person name="Chan A."/>
            <person name="Zhou S."/>
            <person name="Gentzbittel L."/>
            <person name="Childs K.L."/>
            <person name="Yandell M."/>
            <person name="Gundlach H."/>
            <person name="Mayer K.F."/>
            <person name="Schwartz D.C."/>
            <person name="Town C.D."/>
        </authorList>
    </citation>
    <scope>GENOME REANNOTATION</scope>
    <source>
        <strain evidence="2 3">cv. Jemalong A17</strain>
    </source>
</reference>
<dbReference type="PaxDb" id="3880-AES61007"/>
<sequence length="82" mass="9668">MPYDFDKDVVFNPLVFYFWLNMDDPSNSSHDKTIVLKLMVGEGFDQIIVSEVFLTTVIWPRVPRIPLMWCLLVILVNNTSWF</sequence>